<feature type="domain" description="Tripartite ATP-independent periplasmic transporters DctQ component" evidence="10">
    <location>
        <begin position="23"/>
        <end position="150"/>
    </location>
</feature>
<evidence type="ECO:0000256" key="8">
    <source>
        <dbReference type="ARBA" id="ARBA00038436"/>
    </source>
</evidence>
<accession>A0A7X2LZP7</accession>
<sequence>MINAKRMLNRSIGAITCTMLLVMVVTALWQVFSRYVLNSPSTVSEELLRYLLIWVSILGGAYAFGEKKHLAISFFVNKLPEGLHKGASIFVEFLLIGFAGLVLIYGGLNAVILTTAQTSAALGIPLAFIYGVLPVAGVLIIGYSVLDLLQFNRQESRKQDFKQAI</sequence>
<protein>
    <submittedName>
        <fullName evidence="11">TRAP transporter small permease subunit</fullName>
    </submittedName>
</protein>
<evidence type="ECO:0000313" key="11">
    <source>
        <dbReference type="EMBL" id="MRX73193.1"/>
    </source>
</evidence>
<evidence type="ECO:0000313" key="12">
    <source>
        <dbReference type="Proteomes" id="UP000448867"/>
    </source>
</evidence>
<keyword evidence="2" id="KW-0813">Transport</keyword>
<keyword evidence="5 9" id="KW-0812">Transmembrane</keyword>
<dbReference type="PANTHER" id="PTHR35011:SF2">
    <property type="entry name" value="2,3-DIKETO-L-GULONATE TRAP TRANSPORTER SMALL PERMEASE PROTEIN YIAM"/>
    <property type="match status" value="1"/>
</dbReference>
<dbReference type="PANTHER" id="PTHR35011">
    <property type="entry name" value="2,3-DIKETO-L-GULONATE TRAP TRANSPORTER SMALL PERMEASE PROTEIN YIAM"/>
    <property type="match status" value="1"/>
</dbReference>
<feature type="transmembrane region" description="Helical" evidence="9">
    <location>
        <begin position="47"/>
        <end position="65"/>
    </location>
</feature>
<gene>
    <name evidence="11" type="ORF">GJU40_13670</name>
</gene>
<dbReference type="EMBL" id="WKKI01000029">
    <property type="protein sequence ID" value="MRX73193.1"/>
    <property type="molecule type" value="Genomic_DNA"/>
</dbReference>
<dbReference type="GO" id="GO:0015740">
    <property type="term" value="P:C4-dicarboxylate transport"/>
    <property type="evidence" value="ECO:0007669"/>
    <property type="project" value="TreeGrafter"/>
</dbReference>
<evidence type="ECO:0000256" key="7">
    <source>
        <dbReference type="ARBA" id="ARBA00023136"/>
    </source>
</evidence>
<evidence type="ECO:0000256" key="9">
    <source>
        <dbReference type="SAM" id="Phobius"/>
    </source>
</evidence>
<keyword evidence="3" id="KW-1003">Cell membrane</keyword>
<feature type="transmembrane region" description="Helical" evidence="9">
    <location>
        <begin position="86"/>
        <end position="108"/>
    </location>
</feature>
<reference evidence="11 12" key="1">
    <citation type="submission" date="2019-11" db="EMBL/GenBank/DDBJ databases">
        <title>Bacillus lacus genome.</title>
        <authorList>
            <person name="Allen C.J."/>
            <person name="Newman J.D."/>
        </authorList>
    </citation>
    <scope>NUCLEOTIDE SEQUENCE [LARGE SCALE GENOMIC DNA]</scope>
    <source>
        <strain evidence="11 12">KCTC 33946</strain>
    </source>
</reference>
<organism evidence="11 12">
    <name type="scientific">Metabacillus lacus</name>
    <dbReference type="NCBI Taxonomy" id="1983721"/>
    <lineage>
        <taxon>Bacteria</taxon>
        <taxon>Bacillati</taxon>
        <taxon>Bacillota</taxon>
        <taxon>Bacilli</taxon>
        <taxon>Bacillales</taxon>
        <taxon>Bacillaceae</taxon>
        <taxon>Metabacillus</taxon>
    </lineage>
</organism>
<dbReference type="InterPro" id="IPR007387">
    <property type="entry name" value="TRAP_DctQ"/>
</dbReference>
<comment type="similarity">
    <text evidence="8">Belongs to the TRAP transporter small permease family.</text>
</comment>
<evidence type="ECO:0000256" key="2">
    <source>
        <dbReference type="ARBA" id="ARBA00022448"/>
    </source>
</evidence>
<dbReference type="GO" id="GO:0022857">
    <property type="term" value="F:transmembrane transporter activity"/>
    <property type="evidence" value="ECO:0007669"/>
    <property type="project" value="TreeGrafter"/>
</dbReference>
<comment type="subcellular location">
    <subcellularLocation>
        <location evidence="1">Cell inner membrane</location>
        <topology evidence="1">Multi-pass membrane protein</topology>
    </subcellularLocation>
</comment>
<evidence type="ECO:0000256" key="1">
    <source>
        <dbReference type="ARBA" id="ARBA00004429"/>
    </source>
</evidence>
<evidence type="ECO:0000256" key="5">
    <source>
        <dbReference type="ARBA" id="ARBA00022692"/>
    </source>
</evidence>
<comment type="caution">
    <text evidence="11">The sequence shown here is derived from an EMBL/GenBank/DDBJ whole genome shotgun (WGS) entry which is preliminary data.</text>
</comment>
<keyword evidence="6 9" id="KW-1133">Transmembrane helix</keyword>
<dbReference type="OrthoDB" id="9815614at2"/>
<dbReference type="AlphaFoldDB" id="A0A7X2LZP7"/>
<keyword evidence="4" id="KW-0997">Cell inner membrane</keyword>
<evidence type="ECO:0000256" key="6">
    <source>
        <dbReference type="ARBA" id="ARBA00022989"/>
    </source>
</evidence>
<feature type="transmembrane region" description="Helical" evidence="9">
    <location>
        <begin position="12"/>
        <end position="32"/>
    </location>
</feature>
<dbReference type="RefSeq" id="WP_154308617.1">
    <property type="nucleotide sequence ID" value="NZ_WKKI01000029.1"/>
</dbReference>
<proteinExistence type="inferred from homology"/>
<keyword evidence="7 9" id="KW-0472">Membrane</keyword>
<dbReference type="Pfam" id="PF04290">
    <property type="entry name" value="DctQ"/>
    <property type="match status" value="1"/>
</dbReference>
<dbReference type="InterPro" id="IPR055348">
    <property type="entry name" value="DctQ"/>
</dbReference>
<dbReference type="Proteomes" id="UP000448867">
    <property type="component" value="Unassembled WGS sequence"/>
</dbReference>
<dbReference type="GO" id="GO:0005886">
    <property type="term" value="C:plasma membrane"/>
    <property type="evidence" value="ECO:0007669"/>
    <property type="project" value="UniProtKB-SubCell"/>
</dbReference>
<name>A0A7X2LZP7_9BACI</name>
<evidence type="ECO:0000259" key="10">
    <source>
        <dbReference type="Pfam" id="PF04290"/>
    </source>
</evidence>
<evidence type="ECO:0000256" key="4">
    <source>
        <dbReference type="ARBA" id="ARBA00022519"/>
    </source>
</evidence>
<feature type="transmembrane region" description="Helical" evidence="9">
    <location>
        <begin position="128"/>
        <end position="149"/>
    </location>
</feature>
<keyword evidence="12" id="KW-1185">Reference proteome</keyword>
<evidence type="ECO:0000256" key="3">
    <source>
        <dbReference type="ARBA" id="ARBA00022475"/>
    </source>
</evidence>